<protein>
    <submittedName>
        <fullName evidence="2">Malto-oligosyltrehalose synthase</fullName>
    </submittedName>
</protein>
<accession>D0LQ15</accession>
<dbReference type="EMBL" id="CP001804">
    <property type="protein sequence ID" value="ACY17052.1"/>
    <property type="molecule type" value="Genomic_DNA"/>
</dbReference>
<evidence type="ECO:0000313" key="3">
    <source>
        <dbReference type="Proteomes" id="UP000001880"/>
    </source>
</evidence>
<dbReference type="GO" id="GO:0047470">
    <property type="term" value="F:(1,4)-alpha-D-glucan 1-alpha-D-glucosylmutase activity"/>
    <property type="evidence" value="ECO:0007669"/>
    <property type="project" value="TreeGrafter"/>
</dbReference>
<dbReference type="InterPro" id="IPR017853">
    <property type="entry name" value="GH"/>
</dbReference>
<dbReference type="RefSeq" id="WP_012829650.1">
    <property type="nucleotide sequence ID" value="NC_013440.1"/>
</dbReference>
<dbReference type="CDD" id="cd11336">
    <property type="entry name" value="AmyAc_MTSase"/>
    <property type="match status" value="1"/>
</dbReference>
<dbReference type="Gene3D" id="1.10.150.200">
    <property type="entry name" value="Maltooligosyl trehalose synthase, domain 3"/>
    <property type="match status" value="1"/>
</dbReference>
<reference evidence="2 3" key="1">
    <citation type="journal article" date="2010" name="Stand. Genomic Sci.">
        <title>Complete genome sequence of Haliangium ochraceum type strain (SMP-2).</title>
        <authorList>
            <consortium name="US DOE Joint Genome Institute (JGI-PGF)"/>
            <person name="Ivanova N."/>
            <person name="Daum C."/>
            <person name="Lang E."/>
            <person name="Abt B."/>
            <person name="Kopitz M."/>
            <person name="Saunders E."/>
            <person name="Lapidus A."/>
            <person name="Lucas S."/>
            <person name="Glavina Del Rio T."/>
            <person name="Nolan M."/>
            <person name="Tice H."/>
            <person name="Copeland A."/>
            <person name="Cheng J.F."/>
            <person name="Chen F."/>
            <person name="Bruce D."/>
            <person name="Goodwin L."/>
            <person name="Pitluck S."/>
            <person name="Mavromatis K."/>
            <person name="Pati A."/>
            <person name="Mikhailova N."/>
            <person name="Chen A."/>
            <person name="Palaniappan K."/>
            <person name="Land M."/>
            <person name="Hauser L."/>
            <person name="Chang Y.J."/>
            <person name="Jeffries C.D."/>
            <person name="Detter J.C."/>
            <person name="Brettin T."/>
            <person name="Rohde M."/>
            <person name="Goker M."/>
            <person name="Bristow J."/>
            <person name="Markowitz V."/>
            <person name="Eisen J.A."/>
            <person name="Hugenholtz P."/>
            <person name="Kyrpides N.C."/>
            <person name="Klenk H.P."/>
        </authorList>
    </citation>
    <scope>NUCLEOTIDE SEQUENCE [LARGE SCALE GENOMIC DNA]</scope>
    <source>
        <strain evidence="3">DSM 14365 / CIP 107738 / JCM 11303 / AJ 13395 / SMP-2</strain>
    </source>
</reference>
<dbReference type="Gene3D" id="1.10.10.470">
    <property type="entry name" value="Maltooligosyl trehalose synthase, domain 4"/>
    <property type="match status" value="1"/>
</dbReference>
<dbReference type="PANTHER" id="PTHR10357:SF216">
    <property type="entry name" value="MALTOOLIGOSYL TREHALOSE SYNTHASE-RELATED"/>
    <property type="match status" value="1"/>
</dbReference>
<dbReference type="CAZy" id="GH13">
    <property type="family name" value="Glycoside Hydrolase Family 13"/>
</dbReference>
<dbReference type="SUPFAM" id="SSF51445">
    <property type="entry name" value="(Trans)glycosidases"/>
    <property type="match status" value="1"/>
</dbReference>
<dbReference type="Pfam" id="PF00128">
    <property type="entry name" value="Alpha-amylase"/>
    <property type="match status" value="1"/>
</dbReference>
<dbReference type="STRING" id="502025.Hoch_4561"/>
<dbReference type="InterPro" id="IPR013797">
    <property type="entry name" value="Maltooligo_trehalose_synth_4"/>
</dbReference>
<dbReference type="GO" id="GO:0005992">
    <property type="term" value="P:trehalose biosynthetic process"/>
    <property type="evidence" value="ECO:0007669"/>
    <property type="project" value="TreeGrafter"/>
</dbReference>
<dbReference type="HOGENOM" id="CLU_005045_1_0_7"/>
<dbReference type="NCBIfam" id="TIGR02401">
    <property type="entry name" value="trehalose_TreY"/>
    <property type="match status" value="1"/>
</dbReference>
<dbReference type="InterPro" id="IPR006047">
    <property type="entry name" value="GH13_cat_dom"/>
</dbReference>
<dbReference type="GO" id="GO:0030980">
    <property type="term" value="P:alpha-glucan catabolic process"/>
    <property type="evidence" value="ECO:0007669"/>
    <property type="project" value="TreeGrafter"/>
</dbReference>
<dbReference type="eggNOG" id="COG3280">
    <property type="taxonomic scope" value="Bacteria"/>
</dbReference>
<dbReference type="SMART" id="SM00642">
    <property type="entry name" value="Aamy"/>
    <property type="match status" value="1"/>
</dbReference>
<name>D0LQ15_HALO1</name>
<organism evidence="2 3">
    <name type="scientific">Haliangium ochraceum (strain DSM 14365 / JCM 11303 / SMP-2)</name>
    <dbReference type="NCBI Taxonomy" id="502025"/>
    <lineage>
        <taxon>Bacteria</taxon>
        <taxon>Pseudomonadati</taxon>
        <taxon>Myxococcota</taxon>
        <taxon>Polyangia</taxon>
        <taxon>Haliangiales</taxon>
        <taxon>Kofleriaceae</taxon>
        <taxon>Haliangium</taxon>
    </lineage>
</organism>
<dbReference type="PANTHER" id="PTHR10357">
    <property type="entry name" value="ALPHA-AMYLASE FAMILY MEMBER"/>
    <property type="match status" value="1"/>
</dbReference>
<dbReference type="KEGG" id="hoh:Hoch_4561"/>
<keyword evidence="3" id="KW-1185">Reference proteome</keyword>
<evidence type="ECO:0000259" key="1">
    <source>
        <dbReference type="SMART" id="SM00642"/>
    </source>
</evidence>
<proteinExistence type="predicted"/>
<dbReference type="Gene3D" id="3.20.20.80">
    <property type="entry name" value="Glycosidases"/>
    <property type="match status" value="1"/>
</dbReference>
<dbReference type="InterPro" id="IPR012767">
    <property type="entry name" value="Trehalose_TreY"/>
</dbReference>
<dbReference type="Gene3D" id="3.30.1590.10">
    <property type="entry name" value="Maltooligosyl trehalose synthase, domain 2"/>
    <property type="match status" value="1"/>
</dbReference>
<feature type="domain" description="Glycosyl hydrolase family 13 catalytic" evidence="1">
    <location>
        <begin position="9"/>
        <end position="468"/>
    </location>
</feature>
<gene>
    <name evidence="2" type="ordered locus">Hoch_4561</name>
</gene>
<dbReference type="Proteomes" id="UP000001880">
    <property type="component" value="Chromosome"/>
</dbReference>
<dbReference type="AlphaFoldDB" id="D0LQ15"/>
<evidence type="ECO:0000313" key="2">
    <source>
        <dbReference type="EMBL" id="ACY17052.1"/>
    </source>
</evidence>
<sequence>MMNATYRLQLRPEFGFAEARALIPYLKQLGISHLYLSPITQARKDSSHGYDVTDHNEIRAQLGGEEGLEALREAAVDAGLGLVIDIVPNHAGVGPRNVSWQDLLSYGPHSPSTTTFDVDWQPLKAELERKLLLPFLGQTYGAALDSGEIRLVCERGRLFAAYFDHRFALRPESYAEVLEALLPRMERTEIYWTVKELFEAYASITAEERERAEALHERFMAMSEALPQAMESALAPFTGERLHALLERQYWRLSYWKTAGYEINYRRFFDINELVALRMEVPEVFFGAHRKLGQLLLQPGIDGVRVDHVDGLADPHDYLKRLREIGARHIWVEKILAPREILPEDWPVEGTTGYEFMNDVLRLLCWPGGEQILDRVFRRVVGNESYADVVHTCKQLVMVSNLAGELFRLAYGLDRISEADYHTRDFTFEGLRDALGHVIGGFSRYRSYLPYDPEEAEGVIKAAVNEGRRRSAAFEPSVYTFIENVLLGRIDDSLEEARMAWVERFQQYCAPVAAKGVEDTAFYRYVRLAALNEVGGEPDHFSQEPQVFHAHARFRAMRYPSNLLATATHDHKRGEDTRMRMLALSEFPEEWARLVRMFERARRRHSGEHGPSDTDAYLFYQCLIAQWDASPVGELADRLVDYTRKASRESKLATNWLTPDETYERELEAFVRGMVKDRWVRRALMPLGRQVARHGFLNGLSQLVLKLCTPGVPDFYQGCELLDLSLVDPDNRRPVDYAYRQSLLEDMQPLLDAPDLQVLERLLSSDDPRLKLYLMARLLRLRAEEPALFQSGYQPLNVDGDAAEHAFAFGRGDQDLTLAVVVTRYSHVLESRDGWQNTRLSLPAAGEWLEVLSGRRFASDGSLYLSEMPLPWGVFRRQE</sequence>